<sequence length="543" mass="61747">MRRGRPPIQCTEGDRLAIRREKVRLNVQAHRQRQKLKKQLESLGTPCQPRFRWVQETKWQSKKSTDSRDQSQLEGSVTPRHERYPEFECTLPNHPRPAKQYTLALLALFRSRLLPDRVTLPCPGPPGQRLTTPCVPWVVKGYELAAVKENPLVMGMLHALGLALLGADHQREDILRVALRTYQTTLAAVSRQLQLLMNDYNRCSNDCLALILSCHATAMFEMNVSKSMPDMLRHVRGLGSLLVHRFLQSQSIPEEMYDLVEEYRLFETVFCLINRQQSVLVGTSLCREVKGPSKPDLGNCHMSPFSKLVHLARHVPPIMVYLDELKSRALTSDQERGWISESLETLSDVKTGLETWSEDFLRNDAHSVMKSTSYISGHGDLEPPSLDVVAAWTFYLSFKVYALETYISVLEYMTLTQPSATKVEPYEDRCGTIDAQLNSPHEKIMLSRSELLETAKLLLRSLPYFSESSLGYIGRSLVAFPLETVKRAFLHEFERQSSLRLTASEVPQLNFVDYRTHDIIQGLVAWKQIAANAKASGCALFSD</sequence>
<evidence type="ECO:0000313" key="2">
    <source>
        <dbReference type="EMBL" id="EXJ72974.1"/>
    </source>
</evidence>
<dbReference type="AlphaFoldDB" id="W9XRQ4"/>
<dbReference type="EMBL" id="AMGX01000005">
    <property type="protein sequence ID" value="EXJ72974.1"/>
    <property type="molecule type" value="Genomic_DNA"/>
</dbReference>
<dbReference type="InterPro" id="IPR053178">
    <property type="entry name" value="Osmoadaptation_assoc"/>
</dbReference>
<evidence type="ECO:0000256" key="1">
    <source>
        <dbReference type="SAM" id="MobiDB-lite"/>
    </source>
</evidence>
<feature type="region of interest" description="Disordered" evidence="1">
    <location>
        <begin position="58"/>
        <end position="79"/>
    </location>
</feature>
<protein>
    <submittedName>
        <fullName evidence="2">Uncharacterized protein</fullName>
    </submittedName>
</protein>
<dbReference type="HOGENOM" id="CLU_466181_0_0_1"/>
<dbReference type="STRING" id="1182543.W9XRQ4"/>
<dbReference type="PANTHER" id="PTHR38111">
    <property type="entry name" value="ZN(2)-C6 FUNGAL-TYPE DOMAIN-CONTAINING PROTEIN-RELATED"/>
    <property type="match status" value="1"/>
</dbReference>
<keyword evidence="3" id="KW-1185">Reference proteome</keyword>
<dbReference type="PANTHER" id="PTHR38111:SF2">
    <property type="entry name" value="FINGER DOMAIN PROTEIN, PUTATIVE (AFU_ORTHOLOGUE AFUA_1G01560)-RELATED"/>
    <property type="match status" value="1"/>
</dbReference>
<dbReference type="OrthoDB" id="4160582at2759"/>
<gene>
    <name evidence="2" type="ORF">A1O5_04123</name>
</gene>
<proteinExistence type="predicted"/>
<organism evidence="2 3">
    <name type="scientific">Cladophialophora psammophila CBS 110553</name>
    <dbReference type="NCBI Taxonomy" id="1182543"/>
    <lineage>
        <taxon>Eukaryota</taxon>
        <taxon>Fungi</taxon>
        <taxon>Dikarya</taxon>
        <taxon>Ascomycota</taxon>
        <taxon>Pezizomycotina</taxon>
        <taxon>Eurotiomycetes</taxon>
        <taxon>Chaetothyriomycetidae</taxon>
        <taxon>Chaetothyriales</taxon>
        <taxon>Herpotrichiellaceae</taxon>
        <taxon>Cladophialophora</taxon>
    </lineage>
</organism>
<evidence type="ECO:0000313" key="3">
    <source>
        <dbReference type="Proteomes" id="UP000019471"/>
    </source>
</evidence>
<name>W9XRQ4_9EURO</name>
<dbReference type="eggNOG" id="ENOG502T6PT">
    <property type="taxonomic scope" value="Eukaryota"/>
</dbReference>
<dbReference type="GeneID" id="19188848"/>
<accession>W9XRQ4</accession>
<dbReference type="Proteomes" id="UP000019471">
    <property type="component" value="Unassembled WGS sequence"/>
</dbReference>
<dbReference type="RefSeq" id="XP_007742921.1">
    <property type="nucleotide sequence ID" value="XM_007744731.1"/>
</dbReference>
<comment type="caution">
    <text evidence="2">The sequence shown here is derived from an EMBL/GenBank/DDBJ whole genome shotgun (WGS) entry which is preliminary data.</text>
</comment>
<reference evidence="2 3" key="1">
    <citation type="submission" date="2013-03" db="EMBL/GenBank/DDBJ databases">
        <title>The Genome Sequence of Cladophialophora psammophila CBS 110553.</title>
        <authorList>
            <consortium name="The Broad Institute Genomics Platform"/>
            <person name="Cuomo C."/>
            <person name="de Hoog S."/>
            <person name="Gorbushina A."/>
            <person name="Walker B."/>
            <person name="Young S.K."/>
            <person name="Zeng Q."/>
            <person name="Gargeya S."/>
            <person name="Fitzgerald M."/>
            <person name="Haas B."/>
            <person name="Abouelleil A."/>
            <person name="Allen A.W."/>
            <person name="Alvarado L."/>
            <person name="Arachchi H.M."/>
            <person name="Berlin A.M."/>
            <person name="Chapman S.B."/>
            <person name="Gainer-Dewar J."/>
            <person name="Goldberg J."/>
            <person name="Griggs A."/>
            <person name="Gujja S."/>
            <person name="Hansen M."/>
            <person name="Howarth C."/>
            <person name="Imamovic A."/>
            <person name="Ireland A."/>
            <person name="Larimer J."/>
            <person name="McCowan C."/>
            <person name="Murphy C."/>
            <person name="Pearson M."/>
            <person name="Poon T.W."/>
            <person name="Priest M."/>
            <person name="Roberts A."/>
            <person name="Saif S."/>
            <person name="Shea T."/>
            <person name="Sisk P."/>
            <person name="Sykes S."/>
            <person name="Wortman J."/>
            <person name="Nusbaum C."/>
            <person name="Birren B."/>
        </authorList>
    </citation>
    <scope>NUCLEOTIDE SEQUENCE [LARGE SCALE GENOMIC DNA]</scope>
    <source>
        <strain evidence="2 3">CBS 110553</strain>
    </source>
</reference>